<name>A0A0B8NG84_9NOCA</name>
<evidence type="ECO:0000256" key="1">
    <source>
        <dbReference type="SAM" id="Phobius"/>
    </source>
</evidence>
<keyword evidence="1" id="KW-0812">Transmembrane</keyword>
<dbReference type="NCBIfam" id="TIGR03816">
    <property type="entry name" value="tadE_like_DECH"/>
    <property type="match status" value="1"/>
</dbReference>
<accession>A0A0B8NG84</accession>
<dbReference type="KEGG" id="nsr:NS506_00373"/>
<dbReference type="InterPro" id="IPR028087">
    <property type="entry name" value="Tad_N"/>
</dbReference>
<evidence type="ECO:0000313" key="4">
    <source>
        <dbReference type="EMBL" id="GAP30709.1"/>
    </source>
</evidence>
<feature type="domain" description="Putative Flp pilus-assembly TadG-like N-terminal" evidence="2">
    <location>
        <begin position="6"/>
        <end position="52"/>
    </location>
</feature>
<keyword evidence="5" id="KW-1185">Reference proteome</keyword>
<dbReference type="Proteomes" id="UP000180166">
    <property type="component" value="Chromosome"/>
</dbReference>
<gene>
    <name evidence="3" type="ORF">NS506_00373</name>
    <name evidence="4" type="ORF">NSK11_contig00092-0011</name>
</gene>
<dbReference type="RefSeq" id="WP_096490361.1">
    <property type="nucleotide sequence ID" value="NZ_CP076862.1"/>
</dbReference>
<evidence type="ECO:0000313" key="3">
    <source>
        <dbReference type="EMBL" id="APA94456.1"/>
    </source>
</evidence>
<dbReference type="AlphaFoldDB" id="A0A0B8NG84"/>
<feature type="transmembrane region" description="Helical" evidence="1">
    <location>
        <begin position="6"/>
        <end position="31"/>
    </location>
</feature>
<organism evidence="4 5">
    <name type="scientific">Nocardia seriolae</name>
    <dbReference type="NCBI Taxonomy" id="37332"/>
    <lineage>
        <taxon>Bacteria</taxon>
        <taxon>Bacillati</taxon>
        <taxon>Actinomycetota</taxon>
        <taxon>Actinomycetes</taxon>
        <taxon>Mycobacteriales</taxon>
        <taxon>Nocardiaceae</taxon>
        <taxon>Nocardia</taxon>
    </lineage>
</organism>
<keyword evidence="1" id="KW-0472">Membrane</keyword>
<dbReference type="Pfam" id="PF13400">
    <property type="entry name" value="Tad"/>
    <property type="match status" value="1"/>
</dbReference>
<evidence type="ECO:0000313" key="6">
    <source>
        <dbReference type="Proteomes" id="UP000180166"/>
    </source>
</evidence>
<dbReference type="InterPro" id="IPR021202">
    <property type="entry name" value="Rv3654c-like"/>
</dbReference>
<dbReference type="OrthoDB" id="4565514at2"/>
<evidence type="ECO:0000259" key="2">
    <source>
        <dbReference type="Pfam" id="PF13400"/>
    </source>
</evidence>
<dbReference type="EMBL" id="CP017839">
    <property type="protein sequence ID" value="APA94456.1"/>
    <property type="molecule type" value="Genomic_DNA"/>
</dbReference>
<reference evidence="3 6" key="3">
    <citation type="submission" date="2016-10" db="EMBL/GenBank/DDBJ databases">
        <title>Genome sequence of Nocardia seriolae strain EM150506, isolated from Anguila japonica.</title>
        <authorList>
            <person name="Han H.-J."/>
        </authorList>
    </citation>
    <scope>NUCLEOTIDE SEQUENCE [LARGE SCALE GENOMIC DNA]</scope>
    <source>
        <strain evidence="3 6">EM150506</strain>
    </source>
</reference>
<sequence length="117" mass="11380">MGADAGGVTVTACLALLGVFAAVVLIGQIGVAVAGRHRLQSAADLGALAAAGALDGGTVAGCGRAGDIAGRMGARLVGCEVRGWDVTVTVEARISLGPVGAWDVRAAARAGPMEGER</sequence>
<reference evidence="4 5" key="2">
    <citation type="journal article" date="2016" name="Genome Announc.">
        <title>Draft Genome Sequence of Erythromycin- and Oxytetracycline-Sensitive Nocardia seriolae Strain U-1 (NBRC 110359).</title>
        <authorList>
            <person name="Imajoh M."/>
            <person name="Sukeda M."/>
            <person name="Shimizu M."/>
            <person name="Yamane J."/>
            <person name="Ohnishi K."/>
            <person name="Oshima S."/>
        </authorList>
    </citation>
    <scope>NUCLEOTIDE SEQUENCE [LARGE SCALE GENOMIC DNA]</scope>
    <source>
        <strain evidence="4 5">U-1</strain>
    </source>
</reference>
<dbReference type="Proteomes" id="UP000037179">
    <property type="component" value="Unassembled WGS sequence"/>
</dbReference>
<reference evidence="5" key="1">
    <citation type="submission" date="2015-07" db="EMBL/GenBank/DDBJ databases">
        <title>Nocardia seriolae U-1 whole genome shotgun sequence.</title>
        <authorList>
            <person name="Imajoh M."/>
            <person name="Fukumoto Y."/>
            <person name="Sukeda M."/>
            <person name="Yamane J."/>
            <person name="Yamasaki K."/>
            <person name="Shimizu M."/>
            <person name="Ohnishi K."/>
            <person name="Oshima S."/>
        </authorList>
    </citation>
    <scope>NUCLEOTIDE SEQUENCE [LARGE SCALE GENOMIC DNA]</scope>
    <source>
        <strain evidence="5">U-1</strain>
    </source>
</reference>
<evidence type="ECO:0000313" key="5">
    <source>
        <dbReference type="Proteomes" id="UP000037179"/>
    </source>
</evidence>
<protein>
    <recommendedName>
        <fullName evidence="2">Putative Flp pilus-assembly TadG-like N-terminal domain-containing protein</fullName>
    </recommendedName>
</protein>
<proteinExistence type="predicted"/>
<keyword evidence="1" id="KW-1133">Transmembrane helix</keyword>
<dbReference type="EMBL" id="BBYQ01000092">
    <property type="protein sequence ID" value="GAP30709.1"/>
    <property type="molecule type" value="Genomic_DNA"/>
</dbReference>